<evidence type="ECO:0000256" key="1">
    <source>
        <dbReference type="SAM" id="Phobius"/>
    </source>
</evidence>
<keyword evidence="1" id="KW-0472">Membrane</keyword>
<geneLocation type="plastid" evidence="2"/>
<reference evidence="2" key="1">
    <citation type="journal article" date="2018" name="Genome Biol. Evol.">
        <title>Mitochondrial and Plastid Genomes from Coralline Red Algae Provide Insights into the Incongruent Evolutionary Histories of Organelles.</title>
        <authorList>
            <person name="Lee J."/>
            <person name="Song H.J."/>
            <person name="In Park S."/>
            <person name="Lee Y.M."/>
            <person name="Jeong S.Y."/>
            <person name="Oh Cho T."/>
            <person name="Kim J.H."/>
            <person name="Choi H.G."/>
            <person name="Choi C.G."/>
            <person name="Nelson W.A."/>
            <person name="Fredericq S."/>
            <person name="Bhattacharya D."/>
            <person name="Su Yoon H."/>
        </authorList>
    </citation>
    <scope>NUCLEOTIDE SEQUENCE</scope>
</reference>
<protein>
    <submittedName>
        <fullName evidence="2">Cytochrome b6/f complex subunit VIII</fullName>
    </submittedName>
</protein>
<keyword evidence="1" id="KW-0812">Transmembrane</keyword>
<dbReference type="AlphaFoldDB" id="A0A3G3MGA0"/>
<feature type="transmembrane region" description="Helical" evidence="1">
    <location>
        <begin position="12"/>
        <end position="32"/>
    </location>
</feature>
<gene>
    <name evidence="2" type="primary">petN</name>
</gene>
<dbReference type="EMBL" id="MH281627">
    <property type="protein sequence ID" value="AYR05852.1"/>
    <property type="molecule type" value="Genomic_DNA"/>
</dbReference>
<name>A0A3G3MGA0_9FLOR</name>
<organism evidence="2">
    <name type="scientific">Lithothamnion sp</name>
    <dbReference type="NCBI Taxonomy" id="1940749"/>
    <lineage>
        <taxon>Eukaryota</taxon>
        <taxon>Rhodophyta</taxon>
        <taxon>Florideophyceae</taxon>
        <taxon>Corallinophycidae</taxon>
        <taxon>Hapalidiales</taxon>
        <taxon>Hapalidiaceae</taxon>
        <taxon>Melobesioideae</taxon>
        <taxon>Lithothamnion</taxon>
    </lineage>
</organism>
<evidence type="ECO:0000313" key="2">
    <source>
        <dbReference type="EMBL" id="AYR05852.1"/>
    </source>
</evidence>
<accession>A0A3G3MGA0</accession>
<keyword evidence="2" id="KW-0934">Plastid</keyword>
<proteinExistence type="predicted"/>
<sequence>MFYGYYKFRLGLFFWLWLLFQLLWLYGVEMVFS</sequence>
<keyword evidence="1" id="KW-1133">Transmembrane helix</keyword>